<feature type="domain" description="Leucine-rich repeat-containing N-terminal plant-type" evidence="4">
    <location>
        <begin position="29"/>
        <end position="75"/>
    </location>
</feature>
<proteinExistence type="predicted"/>
<dbReference type="Pfam" id="PF00560">
    <property type="entry name" value="LRR_1"/>
    <property type="match status" value="2"/>
</dbReference>
<dbReference type="PANTHER" id="PTHR48058:SF28">
    <property type="entry name" value="OS04G0122000 PROTEIN"/>
    <property type="match status" value="1"/>
</dbReference>
<accession>A0AA39SN94</accession>
<name>A0AA39SN94_ACESA</name>
<evidence type="ECO:0000313" key="5">
    <source>
        <dbReference type="EMBL" id="KAK0593462.1"/>
    </source>
</evidence>
<evidence type="ECO:0000256" key="1">
    <source>
        <dbReference type="ARBA" id="ARBA00022614"/>
    </source>
</evidence>
<keyword evidence="1" id="KW-0433">Leucine-rich repeat</keyword>
<sequence length="195" mass="22272">MERLFTKLCMLIVVALALQMHGNKGCLEKERIALLAIKPFIINATFSYDERNRTVESWVVDRVSNCCNWYQVECNTTTGRVMNLSLSGLLYDSTAILNFSLFQPLEQLQILDLSQNYFEGWVDNRAHHLKQLKILNLSYNRFNSSILPYLTSITSLTTLILSGNNFQDFNPTQGGGLGNLRNLEYLDMSFLVLDS</sequence>
<evidence type="ECO:0000256" key="3">
    <source>
        <dbReference type="SAM" id="SignalP"/>
    </source>
</evidence>
<feature type="chain" id="PRO_5041300143" description="Leucine-rich repeat-containing N-terminal plant-type domain-containing protein" evidence="3">
    <location>
        <begin position="18"/>
        <end position="195"/>
    </location>
</feature>
<dbReference type="PANTHER" id="PTHR48058">
    <property type="entry name" value="LRR RECEPTOR-LIKE SERINE/THREONINE-PROTEIN KINASE FLS2-RELATED"/>
    <property type="match status" value="1"/>
</dbReference>
<dbReference type="SUPFAM" id="SSF52058">
    <property type="entry name" value="L domain-like"/>
    <property type="match status" value="1"/>
</dbReference>
<evidence type="ECO:0000259" key="4">
    <source>
        <dbReference type="Pfam" id="PF08263"/>
    </source>
</evidence>
<dbReference type="AlphaFoldDB" id="A0AA39SN94"/>
<reference evidence="5" key="2">
    <citation type="submission" date="2023-06" db="EMBL/GenBank/DDBJ databases">
        <authorList>
            <person name="Swenson N.G."/>
            <person name="Wegrzyn J.L."/>
            <person name="Mcevoy S.L."/>
        </authorList>
    </citation>
    <scope>NUCLEOTIDE SEQUENCE</scope>
    <source>
        <strain evidence="5">NS2018</strain>
        <tissue evidence="5">Leaf</tissue>
    </source>
</reference>
<feature type="signal peptide" evidence="3">
    <location>
        <begin position="1"/>
        <end position="17"/>
    </location>
</feature>
<keyword evidence="3" id="KW-0732">Signal</keyword>
<dbReference type="InterPro" id="IPR001611">
    <property type="entry name" value="Leu-rich_rpt"/>
</dbReference>
<dbReference type="EMBL" id="JAUESC010000380">
    <property type="protein sequence ID" value="KAK0593462.1"/>
    <property type="molecule type" value="Genomic_DNA"/>
</dbReference>
<organism evidence="5 6">
    <name type="scientific">Acer saccharum</name>
    <name type="common">Sugar maple</name>
    <dbReference type="NCBI Taxonomy" id="4024"/>
    <lineage>
        <taxon>Eukaryota</taxon>
        <taxon>Viridiplantae</taxon>
        <taxon>Streptophyta</taxon>
        <taxon>Embryophyta</taxon>
        <taxon>Tracheophyta</taxon>
        <taxon>Spermatophyta</taxon>
        <taxon>Magnoliopsida</taxon>
        <taxon>eudicotyledons</taxon>
        <taxon>Gunneridae</taxon>
        <taxon>Pentapetalae</taxon>
        <taxon>rosids</taxon>
        <taxon>malvids</taxon>
        <taxon>Sapindales</taxon>
        <taxon>Sapindaceae</taxon>
        <taxon>Hippocastanoideae</taxon>
        <taxon>Acereae</taxon>
        <taxon>Acer</taxon>
    </lineage>
</organism>
<comment type="caution">
    <text evidence="5">The sequence shown here is derived from an EMBL/GenBank/DDBJ whole genome shotgun (WGS) entry which is preliminary data.</text>
</comment>
<keyword evidence="2" id="KW-0677">Repeat</keyword>
<dbReference type="Gene3D" id="3.80.10.10">
    <property type="entry name" value="Ribonuclease Inhibitor"/>
    <property type="match status" value="1"/>
</dbReference>
<evidence type="ECO:0000313" key="6">
    <source>
        <dbReference type="Proteomes" id="UP001168877"/>
    </source>
</evidence>
<dbReference type="Pfam" id="PF08263">
    <property type="entry name" value="LRRNT_2"/>
    <property type="match status" value="1"/>
</dbReference>
<dbReference type="InterPro" id="IPR013210">
    <property type="entry name" value="LRR_N_plant-typ"/>
</dbReference>
<reference evidence="5" key="1">
    <citation type="journal article" date="2022" name="Plant J.">
        <title>Strategies of tolerance reflected in two North American maple genomes.</title>
        <authorList>
            <person name="McEvoy S.L."/>
            <person name="Sezen U.U."/>
            <person name="Trouern-Trend A."/>
            <person name="McMahon S.M."/>
            <person name="Schaberg P.G."/>
            <person name="Yang J."/>
            <person name="Wegrzyn J.L."/>
            <person name="Swenson N.G."/>
        </authorList>
    </citation>
    <scope>NUCLEOTIDE SEQUENCE</scope>
    <source>
        <strain evidence="5">NS2018</strain>
    </source>
</reference>
<keyword evidence="6" id="KW-1185">Reference proteome</keyword>
<dbReference type="Proteomes" id="UP001168877">
    <property type="component" value="Unassembled WGS sequence"/>
</dbReference>
<dbReference type="InterPro" id="IPR032675">
    <property type="entry name" value="LRR_dom_sf"/>
</dbReference>
<gene>
    <name evidence="5" type="ORF">LWI29_037060</name>
</gene>
<evidence type="ECO:0000256" key="2">
    <source>
        <dbReference type="ARBA" id="ARBA00022737"/>
    </source>
</evidence>
<protein>
    <recommendedName>
        <fullName evidence="4">Leucine-rich repeat-containing N-terminal plant-type domain-containing protein</fullName>
    </recommendedName>
</protein>